<feature type="domain" description="Lipocalin/cytosolic fatty-acid binding" evidence="4">
    <location>
        <begin position="51"/>
        <end position="193"/>
    </location>
</feature>
<comment type="subunit">
    <text evidence="2">Homodimer.</text>
</comment>
<comment type="function">
    <text evidence="2">Involved in the storage or transport of lipids necessary for membrane maintenance under stressful conditions. Displays a binding preference for lysophospholipids.</text>
</comment>
<keyword evidence="2" id="KW-0446">Lipid-binding</keyword>
<evidence type="ECO:0000259" key="4">
    <source>
        <dbReference type="Pfam" id="PF08212"/>
    </source>
</evidence>
<protein>
    <recommendedName>
        <fullName evidence="2">Outer membrane lipoprotein Blc</fullName>
    </recommendedName>
</protein>
<dbReference type="RefSeq" id="WP_066131923.1">
    <property type="nucleotide sequence ID" value="NZ_CP014525.1"/>
</dbReference>
<comment type="similarity">
    <text evidence="1 2">Belongs to the calycin superfamily. Lipocalin family.</text>
</comment>
<keyword evidence="6" id="KW-1185">Reference proteome</keyword>
<organism evidence="5 6">
    <name type="scientific">Haematospirillum jordaniae</name>
    <dbReference type="NCBI Taxonomy" id="1549855"/>
    <lineage>
        <taxon>Bacteria</taxon>
        <taxon>Pseudomonadati</taxon>
        <taxon>Pseudomonadota</taxon>
        <taxon>Alphaproteobacteria</taxon>
        <taxon>Rhodospirillales</taxon>
        <taxon>Novispirillaceae</taxon>
        <taxon>Haematospirillum</taxon>
    </lineage>
</organism>
<dbReference type="PRINTS" id="PR01171">
    <property type="entry name" value="BCTLIPOCALIN"/>
</dbReference>
<dbReference type="InterPro" id="IPR022271">
    <property type="entry name" value="Lipocalin_ApoD"/>
</dbReference>
<dbReference type="GO" id="GO:0006950">
    <property type="term" value="P:response to stress"/>
    <property type="evidence" value="ECO:0007669"/>
    <property type="project" value="UniProtKB-ARBA"/>
</dbReference>
<dbReference type="InterPro" id="IPR002446">
    <property type="entry name" value="Lipocalin_bac"/>
</dbReference>
<accession>A0A143DBB8</accession>
<sequence>MSVFSTVILLNRVEGVAMKRYGFVAVVVSGLLAGCGPKVPPVNAPPTAGPVDMDRYMGTWYEIASLPAPFQEGCVATTAKYEKTFDGTIEVTNRCLHESFRGREREAKGTARLDPLLPDGSRLFVSFFPFTEGAYWVLALDAGYRWSVVGSPDRRYLWILSRTPTMSKSQYEILKGKAERLGYPVSKLVLTQQPPIP</sequence>
<keyword evidence="2" id="KW-0472">Membrane</keyword>
<feature type="lipid moiety-binding region" description="S-diacylglycerol cysteine" evidence="3">
    <location>
        <position position="35"/>
    </location>
</feature>
<reference evidence="5 6" key="1">
    <citation type="submission" date="2016-02" db="EMBL/GenBank/DDBJ databases">
        <title>Complete Genome of H5569, the type strain of the newly described species Haematospirillium jordaniae.</title>
        <authorList>
            <person name="Nicholson A.C."/>
            <person name="Humrighouse B.W."/>
            <person name="Loparov V."/>
            <person name="McQuiston J.R."/>
        </authorList>
    </citation>
    <scope>NUCLEOTIDE SEQUENCE [LARGE SCALE GENOMIC DNA]</scope>
    <source>
        <strain evidence="5 6">H5569</strain>
    </source>
</reference>
<dbReference type="KEGG" id="hjo:AY555_00390"/>
<proteinExistence type="inferred from homology"/>
<keyword evidence="2" id="KW-0998">Cell outer membrane</keyword>
<dbReference type="SUPFAM" id="SSF50814">
    <property type="entry name" value="Lipocalins"/>
    <property type="match status" value="1"/>
</dbReference>
<evidence type="ECO:0000313" key="6">
    <source>
        <dbReference type="Proteomes" id="UP000076066"/>
    </source>
</evidence>
<dbReference type="InterPro" id="IPR000566">
    <property type="entry name" value="Lipocln_cytosolic_FA-bd_dom"/>
</dbReference>
<gene>
    <name evidence="5" type="ORF">AY555_00390</name>
</gene>
<dbReference type="PANTHER" id="PTHR10612">
    <property type="entry name" value="APOLIPOPROTEIN D"/>
    <property type="match status" value="1"/>
</dbReference>
<dbReference type="GO" id="GO:0008289">
    <property type="term" value="F:lipid binding"/>
    <property type="evidence" value="ECO:0007669"/>
    <property type="project" value="UniProtKB-UniRule"/>
</dbReference>
<dbReference type="AlphaFoldDB" id="A0A143DBB8"/>
<feature type="lipid moiety-binding region" description="N-palmitoyl cysteine" evidence="3">
    <location>
        <position position="35"/>
    </location>
</feature>
<dbReference type="GO" id="GO:0009279">
    <property type="term" value="C:cell outer membrane"/>
    <property type="evidence" value="ECO:0007669"/>
    <property type="project" value="UniProtKB-SubCell"/>
</dbReference>
<evidence type="ECO:0000256" key="3">
    <source>
        <dbReference type="PIRSR" id="PIRSR036893-52"/>
    </source>
</evidence>
<dbReference type="Proteomes" id="UP000076066">
    <property type="component" value="Chromosome"/>
</dbReference>
<comment type="subcellular location">
    <subcellularLocation>
        <location evidence="2">Cell outer membrane</location>
    </subcellularLocation>
</comment>
<dbReference type="PROSITE" id="PS00213">
    <property type="entry name" value="LIPOCALIN"/>
    <property type="match status" value="1"/>
</dbReference>
<dbReference type="CDD" id="cd19438">
    <property type="entry name" value="lipocalin_Blc-like"/>
    <property type="match status" value="1"/>
</dbReference>
<dbReference type="InterPro" id="IPR012674">
    <property type="entry name" value="Calycin"/>
</dbReference>
<dbReference type="GeneID" id="53315621"/>
<evidence type="ECO:0000256" key="1">
    <source>
        <dbReference type="ARBA" id="ARBA00006889"/>
    </source>
</evidence>
<dbReference type="Pfam" id="PF08212">
    <property type="entry name" value="Lipocalin_2"/>
    <property type="match status" value="1"/>
</dbReference>
<dbReference type="InterPro" id="IPR047202">
    <property type="entry name" value="Lipocalin_Blc-like_dom"/>
</dbReference>
<dbReference type="OrthoDB" id="594739at2"/>
<dbReference type="STRING" id="1549855.AY555_00390"/>
<dbReference type="EMBL" id="CP014525">
    <property type="protein sequence ID" value="AMW33879.1"/>
    <property type="molecule type" value="Genomic_DNA"/>
</dbReference>
<dbReference type="Gene3D" id="2.40.128.20">
    <property type="match status" value="1"/>
</dbReference>
<evidence type="ECO:0000256" key="2">
    <source>
        <dbReference type="PIRNR" id="PIRNR036893"/>
    </source>
</evidence>
<dbReference type="InterPro" id="IPR022272">
    <property type="entry name" value="Lipocalin_CS"/>
</dbReference>
<dbReference type="PIRSF" id="PIRSF036893">
    <property type="entry name" value="Lipocalin_ApoD"/>
    <property type="match status" value="1"/>
</dbReference>
<name>A0A143DBB8_9PROT</name>
<dbReference type="PANTHER" id="PTHR10612:SF34">
    <property type="entry name" value="APOLIPOPROTEIN D"/>
    <property type="match status" value="1"/>
</dbReference>
<keyword evidence="3" id="KW-0564">Palmitate</keyword>
<keyword evidence="2 3" id="KW-0449">Lipoprotein</keyword>
<evidence type="ECO:0000313" key="5">
    <source>
        <dbReference type="EMBL" id="AMW33879.1"/>
    </source>
</evidence>